<organism evidence="1 2">
    <name type="scientific">Popillia japonica</name>
    <name type="common">Japanese beetle</name>
    <dbReference type="NCBI Taxonomy" id="7064"/>
    <lineage>
        <taxon>Eukaryota</taxon>
        <taxon>Metazoa</taxon>
        <taxon>Ecdysozoa</taxon>
        <taxon>Arthropoda</taxon>
        <taxon>Hexapoda</taxon>
        <taxon>Insecta</taxon>
        <taxon>Pterygota</taxon>
        <taxon>Neoptera</taxon>
        <taxon>Endopterygota</taxon>
        <taxon>Coleoptera</taxon>
        <taxon>Polyphaga</taxon>
        <taxon>Scarabaeiformia</taxon>
        <taxon>Scarabaeidae</taxon>
        <taxon>Rutelinae</taxon>
        <taxon>Popillia</taxon>
    </lineage>
</organism>
<name>A0AAW1K0V9_POPJA</name>
<protein>
    <submittedName>
        <fullName evidence="1">Uncharacterized protein</fullName>
    </submittedName>
</protein>
<dbReference type="EMBL" id="JASPKY010000288">
    <property type="protein sequence ID" value="KAK9710839.1"/>
    <property type="molecule type" value="Genomic_DNA"/>
</dbReference>
<keyword evidence="2" id="KW-1185">Reference proteome</keyword>
<accession>A0AAW1K0V9</accession>
<sequence length="255" mass="27622">MIKQLYIATDISKRSALINGSNRLSLAQENVLPCLQFVRQNNLIHQDSTIVAMAALDLGGFGIGGWDLDRVVIKNLKGGSTRLYKNDVIRHRLTISQLFFFFIFNWSPRGPAPPQVAQALRLPPTGVTAGPTARPPVGFGASGATCAGAHDPGPKAPFAVAPSPQVFAPPAKRVEQVMPFAVVPLLPVFAKKVPVMASPKERQLKVLAAPAAKRTSIEFCERPNETPANQNKAHCTIKRGGRQNVCISWNFEKKA</sequence>
<dbReference type="Proteomes" id="UP001458880">
    <property type="component" value="Unassembled WGS sequence"/>
</dbReference>
<dbReference type="AlphaFoldDB" id="A0AAW1K0V9"/>
<gene>
    <name evidence="1" type="ORF">QE152_g25826</name>
</gene>
<evidence type="ECO:0000313" key="1">
    <source>
        <dbReference type="EMBL" id="KAK9710839.1"/>
    </source>
</evidence>
<comment type="caution">
    <text evidence="1">The sequence shown here is derived from an EMBL/GenBank/DDBJ whole genome shotgun (WGS) entry which is preliminary data.</text>
</comment>
<reference evidence="1 2" key="1">
    <citation type="journal article" date="2024" name="BMC Genomics">
        <title>De novo assembly and annotation of Popillia japonica's genome with initial clues to its potential as an invasive pest.</title>
        <authorList>
            <person name="Cucini C."/>
            <person name="Boschi S."/>
            <person name="Funari R."/>
            <person name="Cardaioli E."/>
            <person name="Iannotti N."/>
            <person name="Marturano G."/>
            <person name="Paoli F."/>
            <person name="Bruttini M."/>
            <person name="Carapelli A."/>
            <person name="Frati F."/>
            <person name="Nardi F."/>
        </authorList>
    </citation>
    <scope>NUCLEOTIDE SEQUENCE [LARGE SCALE GENOMIC DNA]</scope>
    <source>
        <strain evidence="1">DMR45628</strain>
    </source>
</reference>
<proteinExistence type="predicted"/>
<evidence type="ECO:0000313" key="2">
    <source>
        <dbReference type="Proteomes" id="UP001458880"/>
    </source>
</evidence>